<comment type="caution">
    <text evidence="3">The sequence shown here is derived from an EMBL/GenBank/DDBJ whole genome shotgun (WGS) entry which is preliminary data.</text>
</comment>
<dbReference type="PANTHER" id="PTHR43736:SF1">
    <property type="entry name" value="DIHYDRONEOPTERIN TRIPHOSPHATE DIPHOSPHATASE"/>
    <property type="match status" value="1"/>
</dbReference>
<dbReference type="EMBL" id="NSIW01000023">
    <property type="protein sequence ID" value="PZD55354.1"/>
    <property type="molecule type" value="Genomic_DNA"/>
</dbReference>
<dbReference type="Proteomes" id="UP000248776">
    <property type="component" value="Unassembled WGS sequence"/>
</dbReference>
<dbReference type="AlphaFoldDB" id="A0A0F3H1J4"/>
<dbReference type="SUPFAM" id="SSF55811">
    <property type="entry name" value="Nudix"/>
    <property type="match status" value="1"/>
</dbReference>
<organism evidence="3 4">
    <name type="scientific">Streptococcus salivarius</name>
    <dbReference type="NCBI Taxonomy" id="1304"/>
    <lineage>
        <taxon>Bacteria</taxon>
        <taxon>Bacillati</taxon>
        <taxon>Bacillota</taxon>
        <taxon>Bacilli</taxon>
        <taxon>Lactobacillales</taxon>
        <taxon>Streptococcaceae</taxon>
        <taxon>Streptococcus</taxon>
    </lineage>
</organism>
<evidence type="ECO:0000313" key="4">
    <source>
        <dbReference type="Proteomes" id="UP000248776"/>
    </source>
</evidence>
<evidence type="ECO:0000256" key="2">
    <source>
        <dbReference type="ARBA" id="ARBA00022801"/>
    </source>
</evidence>
<sequence length="165" mass="18854">MEIKDHFGVYGVCLQDGKLLCIEKTRGPYRHRFDLPGGSQEPGEGLTDTLKREVLEETGYMLSRYSTPRIYDVMVQEDGQDFAVHHIMAFYDIVLDLEHSQKSLPHEVLDGSNDSANAIWLNLEEITADNASPLVLKVKAELRGFPELELTSYNNWKVKEIKEKK</sequence>
<evidence type="ECO:0000256" key="1">
    <source>
        <dbReference type="ARBA" id="ARBA00005582"/>
    </source>
</evidence>
<keyword evidence="2" id="KW-0378">Hydrolase</keyword>
<name>A0A0F3H1J4_STRSL</name>
<protein>
    <submittedName>
        <fullName evidence="3">NUDIX domain-containing protein</fullName>
    </submittedName>
</protein>
<dbReference type="PROSITE" id="PS00893">
    <property type="entry name" value="NUDIX_BOX"/>
    <property type="match status" value="1"/>
</dbReference>
<accession>A0A0F3H1J4</accession>
<proteinExistence type="inferred from homology"/>
<dbReference type="RefSeq" id="WP_045772486.1">
    <property type="nucleotide sequence ID" value="NZ_CAJHJQ010000008.1"/>
</dbReference>
<evidence type="ECO:0000313" key="3">
    <source>
        <dbReference type="EMBL" id="PZD55354.1"/>
    </source>
</evidence>
<dbReference type="Gene3D" id="3.90.79.10">
    <property type="entry name" value="Nucleoside Triphosphate Pyrophosphohydrolase"/>
    <property type="match status" value="1"/>
</dbReference>
<dbReference type="InterPro" id="IPR020084">
    <property type="entry name" value="NUDIX_hydrolase_CS"/>
</dbReference>
<dbReference type="CDD" id="cd04686">
    <property type="entry name" value="NUDIX_Hydrolase"/>
    <property type="match status" value="1"/>
</dbReference>
<dbReference type="PROSITE" id="PS51462">
    <property type="entry name" value="NUDIX"/>
    <property type="match status" value="1"/>
</dbReference>
<dbReference type="GO" id="GO:0016787">
    <property type="term" value="F:hydrolase activity"/>
    <property type="evidence" value="ECO:0007669"/>
    <property type="project" value="UniProtKB-KW"/>
</dbReference>
<gene>
    <name evidence="3" type="ORF">CKU37_11425</name>
</gene>
<dbReference type="PANTHER" id="PTHR43736">
    <property type="entry name" value="ADP-RIBOSE PYROPHOSPHATASE"/>
    <property type="match status" value="1"/>
</dbReference>
<comment type="similarity">
    <text evidence="1">Belongs to the Nudix hydrolase family.</text>
</comment>
<dbReference type="Pfam" id="PF00293">
    <property type="entry name" value="NUDIX"/>
    <property type="match status" value="1"/>
</dbReference>
<reference evidence="3 4" key="1">
    <citation type="submission" date="2017-08" db="EMBL/GenBank/DDBJ databases">
        <title>Streptococcus salivarius strain HS0302 Genome.</title>
        <authorList>
            <person name="Smith J."/>
            <person name="Deng P."/>
            <person name="Geng M."/>
        </authorList>
    </citation>
    <scope>NUCLEOTIDE SEQUENCE [LARGE SCALE GENOMIC DNA]</scope>
    <source>
        <strain evidence="3 4">HS0302</strain>
    </source>
</reference>
<dbReference type="InterPro" id="IPR000086">
    <property type="entry name" value="NUDIX_hydrolase_dom"/>
</dbReference>
<dbReference type="InterPro" id="IPR015797">
    <property type="entry name" value="NUDIX_hydrolase-like_dom_sf"/>
</dbReference>